<gene>
    <name evidence="2" type="ORF">GCM10023184_17570</name>
</gene>
<keyword evidence="3" id="KW-1185">Reference proteome</keyword>
<evidence type="ECO:0000313" key="2">
    <source>
        <dbReference type="EMBL" id="GAA4327971.1"/>
    </source>
</evidence>
<protein>
    <submittedName>
        <fullName evidence="2">Uncharacterized protein</fullName>
    </submittedName>
</protein>
<evidence type="ECO:0000313" key="3">
    <source>
        <dbReference type="Proteomes" id="UP001501725"/>
    </source>
</evidence>
<organism evidence="2 3">
    <name type="scientific">Flaviaesturariibacter amylovorans</name>
    <dbReference type="NCBI Taxonomy" id="1084520"/>
    <lineage>
        <taxon>Bacteria</taxon>
        <taxon>Pseudomonadati</taxon>
        <taxon>Bacteroidota</taxon>
        <taxon>Chitinophagia</taxon>
        <taxon>Chitinophagales</taxon>
        <taxon>Chitinophagaceae</taxon>
        <taxon>Flaviaestuariibacter</taxon>
    </lineage>
</organism>
<dbReference type="EMBL" id="BAABGY010000007">
    <property type="protein sequence ID" value="GAA4327971.1"/>
    <property type="molecule type" value="Genomic_DNA"/>
</dbReference>
<evidence type="ECO:0000256" key="1">
    <source>
        <dbReference type="SAM" id="MobiDB-lite"/>
    </source>
</evidence>
<dbReference type="RefSeq" id="WP_345255156.1">
    <property type="nucleotide sequence ID" value="NZ_BAABGY010000007.1"/>
</dbReference>
<comment type="caution">
    <text evidence="2">The sequence shown here is derived from an EMBL/GenBank/DDBJ whole genome shotgun (WGS) entry which is preliminary data.</text>
</comment>
<sequence length="253" mass="28545">MNTVKTCKKLSNARGSKNTSPLDMRKDCAPFDARTAAAIRDILYGDPLRKEDYNALSAEEKRALITVVVEGINNLGDRDLDRFNEQVKELLPEETRNATWERNYVIISNAIHALTIEYNRFPILEEIARETSLSRTTVQKHMKEYIGSLLHLQRTDNLIAMRETVLQRVYREATKGNVRAAKVFLEATAPIASTPQNIRNQQNNFIQVNGLTITREQVLALPEGTRAQLETILSLFPQEAPAAQYQALPGQPA</sequence>
<accession>A0ABP8GPH5</accession>
<feature type="region of interest" description="Disordered" evidence="1">
    <location>
        <begin position="1"/>
        <end position="23"/>
    </location>
</feature>
<reference evidence="3" key="1">
    <citation type="journal article" date="2019" name="Int. J. Syst. Evol. Microbiol.">
        <title>The Global Catalogue of Microorganisms (GCM) 10K type strain sequencing project: providing services to taxonomists for standard genome sequencing and annotation.</title>
        <authorList>
            <consortium name="The Broad Institute Genomics Platform"/>
            <consortium name="The Broad Institute Genome Sequencing Center for Infectious Disease"/>
            <person name="Wu L."/>
            <person name="Ma J."/>
        </authorList>
    </citation>
    <scope>NUCLEOTIDE SEQUENCE [LARGE SCALE GENOMIC DNA]</scope>
    <source>
        <strain evidence="3">JCM 17919</strain>
    </source>
</reference>
<proteinExistence type="predicted"/>
<dbReference type="Proteomes" id="UP001501725">
    <property type="component" value="Unassembled WGS sequence"/>
</dbReference>
<name>A0ABP8GPH5_9BACT</name>